<dbReference type="NCBIfam" id="NF008865">
    <property type="entry name" value="PRK11898.1"/>
    <property type="match status" value="1"/>
</dbReference>
<evidence type="ECO:0000256" key="6">
    <source>
        <dbReference type="ARBA" id="ARBA00012404"/>
    </source>
</evidence>
<keyword evidence="14" id="KW-0456">Lyase</keyword>
<dbReference type="InterPro" id="IPR008242">
    <property type="entry name" value="Chor_mutase/pphenate_deHydtase"/>
</dbReference>
<dbReference type="GO" id="GO:0005737">
    <property type="term" value="C:cytoplasm"/>
    <property type="evidence" value="ECO:0007669"/>
    <property type="project" value="UniProtKB-SubCell"/>
</dbReference>
<organism evidence="23 24">
    <name type="scientific">Helicobacter valdiviensis</name>
    <dbReference type="NCBI Taxonomy" id="1458358"/>
    <lineage>
        <taxon>Bacteria</taxon>
        <taxon>Pseudomonadati</taxon>
        <taxon>Campylobacterota</taxon>
        <taxon>Epsilonproteobacteria</taxon>
        <taxon>Campylobacterales</taxon>
        <taxon>Helicobacteraceae</taxon>
        <taxon>Helicobacter</taxon>
    </lineage>
</organism>
<evidence type="ECO:0000256" key="9">
    <source>
        <dbReference type="ARBA" id="ARBA00022490"/>
    </source>
</evidence>
<evidence type="ECO:0000256" key="11">
    <source>
        <dbReference type="ARBA" id="ARBA00023141"/>
    </source>
</evidence>
<dbReference type="EMBL" id="NBIU01000004">
    <property type="protein sequence ID" value="PZT48693.1"/>
    <property type="molecule type" value="Genomic_DNA"/>
</dbReference>
<dbReference type="CDD" id="cd04905">
    <property type="entry name" value="ACT_CM-PDT"/>
    <property type="match status" value="1"/>
</dbReference>
<dbReference type="InterPro" id="IPR045865">
    <property type="entry name" value="ACT-like_dom_sf"/>
</dbReference>
<dbReference type="SUPFAM" id="SSF55021">
    <property type="entry name" value="ACT-like"/>
    <property type="match status" value="1"/>
</dbReference>
<gene>
    <name evidence="23" type="ORF">B6S12_02295</name>
</gene>
<evidence type="ECO:0000259" key="21">
    <source>
        <dbReference type="PROSITE" id="PS51171"/>
    </source>
</evidence>
<dbReference type="PROSITE" id="PS51671">
    <property type="entry name" value="ACT"/>
    <property type="match status" value="1"/>
</dbReference>
<dbReference type="Proteomes" id="UP000249746">
    <property type="component" value="Unassembled WGS sequence"/>
</dbReference>
<keyword evidence="24" id="KW-1185">Reference proteome</keyword>
<keyword evidence="9" id="KW-0963">Cytoplasm</keyword>
<evidence type="ECO:0000256" key="1">
    <source>
        <dbReference type="ARBA" id="ARBA00000824"/>
    </source>
</evidence>
<evidence type="ECO:0000256" key="3">
    <source>
        <dbReference type="ARBA" id="ARBA00004496"/>
    </source>
</evidence>
<dbReference type="InterPro" id="IPR036979">
    <property type="entry name" value="CM_dom_sf"/>
</dbReference>
<keyword evidence="13" id="KW-0413">Isomerase</keyword>
<dbReference type="InterPro" id="IPR001086">
    <property type="entry name" value="Preph_deHydtase"/>
</dbReference>
<feature type="domain" description="Prephenate dehydratase" evidence="21">
    <location>
        <begin position="87"/>
        <end position="263"/>
    </location>
</feature>
<dbReference type="OrthoDB" id="9802281at2"/>
<evidence type="ECO:0000259" key="22">
    <source>
        <dbReference type="PROSITE" id="PS51671"/>
    </source>
</evidence>
<keyword evidence="12" id="KW-0584">Phenylalanine biosynthesis</keyword>
<evidence type="ECO:0000313" key="23">
    <source>
        <dbReference type="EMBL" id="PZT48693.1"/>
    </source>
</evidence>
<comment type="subcellular location">
    <subcellularLocation>
        <location evidence="3">Cytoplasm</location>
    </subcellularLocation>
</comment>
<dbReference type="UniPathway" id="UPA00120">
    <property type="reaction ID" value="UER00203"/>
</dbReference>
<evidence type="ECO:0000256" key="5">
    <source>
        <dbReference type="ARBA" id="ARBA00004817"/>
    </source>
</evidence>
<dbReference type="GO" id="GO:0004106">
    <property type="term" value="F:chorismate mutase activity"/>
    <property type="evidence" value="ECO:0007669"/>
    <property type="project" value="UniProtKB-EC"/>
</dbReference>
<dbReference type="PANTHER" id="PTHR21022">
    <property type="entry name" value="PREPHENATE DEHYDRATASE P PROTEIN"/>
    <property type="match status" value="1"/>
</dbReference>
<dbReference type="PIRSF" id="PIRSF001500">
    <property type="entry name" value="Chor_mut_pdt_Ppr"/>
    <property type="match status" value="1"/>
</dbReference>
<keyword evidence="11" id="KW-0057">Aromatic amino acid biosynthesis</keyword>
<evidence type="ECO:0000256" key="2">
    <source>
        <dbReference type="ARBA" id="ARBA00002364"/>
    </source>
</evidence>
<evidence type="ECO:0000256" key="16">
    <source>
        <dbReference type="ARBA" id="ARBA00031175"/>
    </source>
</evidence>
<evidence type="ECO:0000256" key="14">
    <source>
        <dbReference type="ARBA" id="ARBA00023239"/>
    </source>
</evidence>
<dbReference type="AlphaFoldDB" id="A0A2W6PPP1"/>
<keyword evidence="10" id="KW-0028">Amino-acid biosynthesis</keyword>
<dbReference type="Pfam" id="PF01817">
    <property type="entry name" value="CM_2"/>
    <property type="match status" value="1"/>
</dbReference>
<comment type="caution">
    <text evidence="23">The sequence shown here is derived from an EMBL/GenBank/DDBJ whole genome shotgun (WGS) entry which is preliminary data.</text>
</comment>
<evidence type="ECO:0000256" key="18">
    <source>
        <dbReference type="ARBA" id="ARBA00047848"/>
    </source>
</evidence>
<dbReference type="Gene3D" id="1.20.59.10">
    <property type="entry name" value="Chorismate mutase"/>
    <property type="match status" value="1"/>
</dbReference>
<evidence type="ECO:0000256" key="15">
    <source>
        <dbReference type="ARBA" id="ARBA00023268"/>
    </source>
</evidence>
<evidence type="ECO:0000256" key="12">
    <source>
        <dbReference type="ARBA" id="ARBA00023222"/>
    </source>
</evidence>
<dbReference type="UniPathway" id="UPA00121">
    <property type="reaction ID" value="UER00345"/>
</dbReference>
<feature type="domain" description="Chorismate mutase" evidence="20">
    <location>
        <begin position="1"/>
        <end position="87"/>
    </location>
</feature>
<dbReference type="SUPFAM" id="SSF53850">
    <property type="entry name" value="Periplasmic binding protein-like II"/>
    <property type="match status" value="1"/>
</dbReference>
<dbReference type="RefSeq" id="WP_111229213.1">
    <property type="nucleotide sequence ID" value="NZ_NBIU01000004.1"/>
</dbReference>
<dbReference type="Gene3D" id="3.40.190.10">
    <property type="entry name" value="Periplasmic binding protein-like II"/>
    <property type="match status" value="2"/>
</dbReference>
<comment type="pathway">
    <text evidence="5">Metabolic intermediate biosynthesis; prephenate biosynthesis; prephenate from chorismate: step 1/1.</text>
</comment>
<comment type="pathway">
    <text evidence="4">Amino-acid biosynthesis; L-phenylalanine biosynthesis; phenylpyruvate from prephenate: step 1/1.</text>
</comment>
<keyword evidence="15" id="KW-0511">Multifunctional enzyme</keyword>
<feature type="domain" description="ACT" evidence="22">
    <location>
        <begin position="277"/>
        <end position="355"/>
    </location>
</feature>
<dbReference type="PANTHER" id="PTHR21022:SF19">
    <property type="entry name" value="PREPHENATE DEHYDRATASE-RELATED"/>
    <property type="match status" value="1"/>
</dbReference>
<comment type="catalytic activity">
    <reaction evidence="18">
        <text>prephenate + H(+) = 3-phenylpyruvate + CO2 + H2O</text>
        <dbReference type="Rhea" id="RHEA:21648"/>
        <dbReference type="ChEBI" id="CHEBI:15377"/>
        <dbReference type="ChEBI" id="CHEBI:15378"/>
        <dbReference type="ChEBI" id="CHEBI:16526"/>
        <dbReference type="ChEBI" id="CHEBI:18005"/>
        <dbReference type="ChEBI" id="CHEBI:29934"/>
        <dbReference type="EC" id="4.2.1.51"/>
    </reaction>
</comment>
<dbReference type="PROSITE" id="PS51171">
    <property type="entry name" value="PREPHENATE_DEHYDR_3"/>
    <property type="match status" value="1"/>
</dbReference>
<feature type="site" description="Essential for prephenate dehydratase activity" evidence="19">
    <location>
        <position position="256"/>
    </location>
</feature>
<evidence type="ECO:0000256" key="4">
    <source>
        <dbReference type="ARBA" id="ARBA00004741"/>
    </source>
</evidence>
<reference evidence="23 24" key="1">
    <citation type="submission" date="2017-03" db="EMBL/GenBank/DDBJ databases">
        <title>Genomic and clinical evidence uncovers the enterohepatic species Helicobacter valdiviensis as a potential human intestinal pathogen.</title>
        <authorList>
            <person name="Fresia P."/>
            <person name="Jara R."/>
            <person name="Sierra R."/>
            <person name="Ferres I."/>
            <person name="Greif G."/>
            <person name="Iraola G."/>
            <person name="Collado L."/>
        </authorList>
    </citation>
    <scope>NUCLEOTIDE SEQUENCE [LARGE SCALE GENOMIC DNA]</scope>
    <source>
        <strain evidence="23 24">WBE14</strain>
    </source>
</reference>
<dbReference type="GO" id="GO:0004664">
    <property type="term" value="F:prephenate dehydratase activity"/>
    <property type="evidence" value="ECO:0007669"/>
    <property type="project" value="UniProtKB-EC"/>
</dbReference>
<comment type="function">
    <text evidence="2">Catalyzes the Claisen rearrangement of chorismate to prephenate and the decarboxylation/dehydration of prephenate to phenylpyruvate.</text>
</comment>
<dbReference type="GO" id="GO:0009094">
    <property type="term" value="P:L-phenylalanine biosynthetic process"/>
    <property type="evidence" value="ECO:0007669"/>
    <property type="project" value="UniProtKB-UniPathway"/>
</dbReference>
<dbReference type="InterPro" id="IPR036263">
    <property type="entry name" value="Chorismate_II_sf"/>
</dbReference>
<dbReference type="GO" id="GO:0046417">
    <property type="term" value="P:chorismate metabolic process"/>
    <property type="evidence" value="ECO:0007669"/>
    <property type="project" value="InterPro"/>
</dbReference>
<dbReference type="Gene3D" id="3.30.70.260">
    <property type="match status" value="1"/>
</dbReference>
<dbReference type="PROSITE" id="PS51168">
    <property type="entry name" value="CHORISMATE_MUT_2"/>
    <property type="match status" value="1"/>
</dbReference>
<evidence type="ECO:0000256" key="8">
    <source>
        <dbReference type="ARBA" id="ARBA00014401"/>
    </source>
</evidence>
<dbReference type="SMART" id="SM00830">
    <property type="entry name" value="CM_2"/>
    <property type="match status" value="1"/>
</dbReference>
<evidence type="ECO:0000256" key="13">
    <source>
        <dbReference type="ARBA" id="ARBA00023235"/>
    </source>
</evidence>
<protein>
    <recommendedName>
        <fullName evidence="8">Bifunctional chorismate mutase/prephenate dehydratase</fullName>
        <ecNumber evidence="7">4.2.1.51</ecNumber>
        <ecNumber evidence="6">5.4.99.5</ecNumber>
    </recommendedName>
    <alternativeName>
        <fullName evidence="17">Chorismate mutase-prephenate dehydratase</fullName>
    </alternativeName>
    <alternativeName>
        <fullName evidence="16">p-protein</fullName>
    </alternativeName>
</protein>
<dbReference type="EC" id="5.4.99.5" evidence="6"/>
<evidence type="ECO:0000256" key="10">
    <source>
        <dbReference type="ARBA" id="ARBA00022605"/>
    </source>
</evidence>
<sequence>MDLRAFREEIDGIDNEIVELLEKRMGIVKKIGKAKLKSKAPIYRPDREKEILDRLGAKSLSLLNKNAIESIFLEIFAVSRNLELPERVSYLGPLGSYTHQAAESRFGAMCEYFPCNTIASTLKSVEDKRANYAVIPIENNQNGAVGETLDLLKKTELKIVAEIYMPIHHCFASLSSNLKDIKVLYSKDIAFGQCSQFLSEHSLDHIEKIPVDSTARAAQLASSDEKCAAICSHIAAKLYNTPILFNNIENNSTNKTRFIIVSNFKNQKSTQDKTSIFANLSHTNKPGALYNLLYDLKDLNINMTSIQSRPNIQSDGDFGYCFFMDIDGHIDDDNIKELFKRYQDKLKWLGSYLRN</sequence>
<evidence type="ECO:0000256" key="19">
    <source>
        <dbReference type="PIRSR" id="PIRSR001500-2"/>
    </source>
</evidence>
<evidence type="ECO:0000256" key="17">
    <source>
        <dbReference type="ARBA" id="ARBA00031520"/>
    </source>
</evidence>
<evidence type="ECO:0000259" key="20">
    <source>
        <dbReference type="PROSITE" id="PS51168"/>
    </source>
</evidence>
<dbReference type="Pfam" id="PF00800">
    <property type="entry name" value="PDT"/>
    <property type="match status" value="1"/>
</dbReference>
<comment type="catalytic activity">
    <reaction evidence="1">
        <text>chorismate = prephenate</text>
        <dbReference type="Rhea" id="RHEA:13897"/>
        <dbReference type="ChEBI" id="CHEBI:29748"/>
        <dbReference type="ChEBI" id="CHEBI:29934"/>
        <dbReference type="EC" id="5.4.99.5"/>
    </reaction>
</comment>
<dbReference type="EC" id="4.2.1.51" evidence="7"/>
<evidence type="ECO:0000313" key="24">
    <source>
        <dbReference type="Proteomes" id="UP000249746"/>
    </source>
</evidence>
<accession>A0A2W6PPP1</accession>
<name>A0A2W6PPP1_9HELI</name>
<dbReference type="CDD" id="cd13630">
    <property type="entry name" value="PBP2_PDT_1"/>
    <property type="match status" value="1"/>
</dbReference>
<dbReference type="SUPFAM" id="SSF48600">
    <property type="entry name" value="Chorismate mutase II"/>
    <property type="match status" value="1"/>
</dbReference>
<evidence type="ECO:0000256" key="7">
    <source>
        <dbReference type="ARBA" id="ARBA00013147"/>
    </source>
</evidence>
<dbReference type="InterPro" id="IPR002701">
    <property type="entry name" value="CM_II_prokaryot"/>
</dbReference>
<dbReference type="InterPro" id="IPR002912">
    <property type="entry name" value="ACT_dom"/>
</dbReference>
<proteinExistence type="predicted"/>